<evidence type="ECO:0000256" key="2">
    <source>
        <dbReference type="SAM" id="MobiDB-lite"/>
    </source>
</evidence>
<proteinExistence type="predicted"/>
<feature type="compositionally biased region" description="Low complexity" evidence="2">
    <location>
        <begin position="495"/>
        <end position="506"/>
    </location>
</feature>
<feature type="region of interest" description="Disordered" evidence="2">
    <location>
        <begin position="455"/>
        <end position="506"/>
    </location>
</feature>
<feature type="compositionally biased region" description="Acidic residues" evidence="2">
    <location>
        <begin position="422"/>
        <end position="432"/>
    </location>
</feature>
<dbReference type="PANTHER" id="PTHR43157">
    <property type="entry name" value="PHOSPHATIDYLINOSITOL-GLYCAN BIOSYNTHESIS CLASS F PROTEIN-RELATED"/>
    <property type="match status" value="1"/>
</dbReference>
<comment type="caution">
    <text evidence="4">The sequence shown here is derived from an EMBL/GenBank/DDBJ whole genome shotgun (WGS) entry which is preliminary data.</text>
</comment>
<dbReference type="EMBL" id="MNAD01000584">
    <property type="protein sequence ID" value="OJT11742.1"/>
    <property type="molecule type" value="Genomic_DNA"/>
</dbReference>
<sequence length="506" mass="55220">MVLQVAYGALTTVLPPKYWPHALVVSTILVVIYAYTQGRQTTRERDLHGRIMLLTGPFTPLGLVALTGLAKRGAHVIVLSPYPLLHPIPSLLLPLLRSTTNNENIFAEYCDLNSPTAIRKFCTTFLTEQDTRLDALVFAHEYPSIGRIWFFGGKARQDKEEREQAQREAASLASFLLTTLLLPALLVAPVERDIRIVHVVNPFYAAALPTFPAFLNSTPASKPVAQPLVISEGLRALRTVVLTRHLQRILDSLPNRAADPKTKPSMEPHPSNILAVAACPGISRRDTIAPFLGATERGWSLAYLVLVLPLVLLTKTSESALQTLLHVLFLPTPLKRAQAKIDAAADEERKAEEERAAGGAAPESEGEGKPARPLRTGNVEVLKPGALYRECAVVPLDVPRPPAPEPEKKEKKKSQKSKAEEEPAQEDDEEYGGEAVGRAVWEWYEARLKEWEARDAERVKAEEEAAAKEKAEAQEASPAETQSEQAAPPGPAPAEAPAETPAALAS</sequence>
<protein>
    <submittedName>
        <fullName evidence="4">Uncharacterized protein</fullName>
    </submittedName>
</protein>
<keyword evidence="3" id="KW-1133">Transmembrane helix</keyword>
<gene>
    <name evidence="4" type="ORF">TRAPUB_11730</name>
</gene>
<evidence type="ECO:0000313" key="5">
    <source>
        <dbReference type="Proteomes" id="UP000184267"/>
    </source>
</evidence>
<evidence type="ECO:0000313" key="4">
    <source>
        <dbReference type="EMBL" id="OJT11742.1"/>
    </source>
</evidence>
<name>A0A1M2VW30_TRAPU</name>
<dbReference type="InterPro" id="IPR036291">
    <property type="entry name" value="NAD(P)-bd_dom_sf"/>
</dbReference>
<dbReference type="PANTHER" id="PTHR43157:SF31">
    <property type="entry name" value="PHOSPHATIDYLINOSITOL-GLYCAN BIOSYNTHESIS CLASS F PROTEIN"/>
    <property type="match status" value="1"/>
</dbReference>
<keyword evidence="3" id="KW-0812">Transmembrane</keyword>
<feature type="transmembrane region" description="Helical" evidence="3">
    <location>
        <begin position="18"/>
        <end position="35"/>
    </location>
</feature>
<dbReference type="SUPFAM" id="SSF51735">
    <property type="entry name" value="NAD(P)-binding Rossmann-fold domains"/>
    <property type="match status" value="1"/>
</dbReference>
<keyword evidence="5" id="KW-1185">Reference proteome</keyword>
<keyword evidence="1" id="KW-0560">Oxidoreductase</keyword>
<dbReference type="OrthoDB" id="191979at2759"/>
<feature type="compositionally biased region" description="Basic and acidic residues" evidence="2">
    <location>
        <begin position="346"/>
        <end position="356"/>
    </location>
</feature>
<reference evidence="4 5" key="1">
    <citation type="submission" date="2016-10" db="EMBL/GenBank/DDBJ databases">
        <title>Genome sequence of the basidiomycete white-rot fungus Trametes pubescens.</title>
        <authorList>
            <person name="Makela M.R."/>
            <person name="Granchi Z."/>
            <person name="Peng M."/>
            <person name="De Vries R.P."/>
            <person name="Grigoriev I."/>
            <person name="Riley R."/>
            <person name="Hilden K."/>
        </authorList>
    </citation>
    <scope>NUCLEOTIDE SEQUENCE [LARGE SCALE GENOMIC DNA]</scope>
    <source>
        <strain evidence="4 5">FBCC735</strain>
    </source>
</reference>
<evidence type="ECO:0000256" key="3">
    <source>
        <dbReference type="SAM" id="Phobius"/>
    </source>
</evidence>
<dbReference type="AlphaFoldDB" id="A0A1M2VW30"/>
<feature type="region of interest" description="Disordered" evidence="2">
    <location>
        <begin position="341"/>
        <end position="377"/>
    </location>
</feature>
<keyword evidence="3" id="KW-0472">Membrane</keyword>
<accession>A0A1M2VW30</accession>
<feature type="region of interest" description="Disordered" evidence="2">
    <location>
        <begin position="396"/>
        <end position="434"/>
    </location>
</feature>
<dbReference type="STRING" id="154538.A0A1M2VW30"/>
<organism evidence="4 5">
    <name type="scientific">Trametes pubescens</name>
    <name type="common">White-rot fungus</name>
    <dbReference type="NCBI Taxonomy" id="154538"/>
    <lineage>
        <taxon>Eukaryota</taxon>
        <taxon>Fungi</taxon>
        <taxon>Dikarya</taxon>
        <taxon>Basidiomycota</taxon>
        <taxon>Agaricomycotina</taxon>
        <taxon>Agaricomycetes</taxon>
        <taxon>Polyporales</taxon>
        <taxon>Polyporaceae</taxon>
        <taxon>Trametes</taxon>
    </lineage>
</organism>
<dbReference type="Proteomes" id="UP000184267">
    <property type="component" value="Unassembled WGS sequence"/>
</dbReference>
<dbReference type="OMA" id="NYLANYH"/>
<evidence type="ECO:0000256" key="1">
    <source>
        <dbReference type="ARBA" id="ARBA00023002"/>
    </source>
</evidence>
<dbReference type="GO" id="GO:0016491">
    <property type="term" value="F:oxidoreductase activity"/>
    <property type="evidence" value="ECO:0007669"/>
    <property type="project" value="UniProtKB-KW"/>
</dbReference>
<feature type="transmembrane region" description="Helical" evidence="3">
    <location>
        <begin position="47"/>
        <end position="70"/>
    </location>
</feature>
<dbReference type="Gene3D" id="3.40.50.720">
    <property type="entry name" value="NAD(P)-binding Rossmann-like Domain"/>
    <property type="match status" value="1"/>
</dbReference>
<feature type="compositionally biased region" description="Basic and acidic residues" evidence="2">
    <location>
        <begin position="455"/>
        <end position="473"/>
    </location>
</feature>